<dbReference type="PANTHER" id="PTHR32141:SF136">
    <property type="entry name" value="OS07G0287000 PROTEIN"/>
    <property type="match status" value="1"/>
</dbReference>
<dbReference type="InterPro" id="IPR006566">
    <property type="entry name" value="FBD"/>
</dbReference>
<dbReference type="Gramene" id="OB07G17540.1">
    <property type="protein sequence ID" value="OB07G17540.1"/>
    <property type="gene ID" value="OB07G17540"/>
</dbReference>
<dbReference type="InterPro" id="IPR055411">
    <property type="entry name" value="LRR_FXL15/At3g58940/PEG3-like"/>
</dbReference>
<keyword evidence="4" id="KW-1185">Reference proteome</keyword>
<protein>
    <submittedName>
        <fullName evidence="3">Uncharacterized protein</fullName>
    </submittedName>
</protein>
<dbReference type="HOGENOM" id="CLU_023151_0_1_1"/>
<dbReference type="Proteomes" id="UP000006038">
    <property type="component" value="Chromosome 7"/>
</dbReference>
<dbReference type="Pfam" id="PF24758">
    <property type="entry name" value="LRR_At5g56370"/>
    <property type="match status" value="1"/>
</dbReference>
<feature type="domain" description="FBD" evidence="1">
    <location>
        <begin position="332"/>
        <end position="373"/>
    </location>
</feature>
<dbReference type="Pfam" id="PF08387">
    <property type="entry name" value="FBD"/>
    <property type="match status" value="1"/>
</dbReference>
<dbReference type="InterPro" id="IPR036047">
    <property type="entry name" value="F-box-like_dom_sf"/>
</dbReference>
<dbReference type="SUPFAM" id="SSF52047">
    <property type="entry name" value="RNI-like"/>
    <property type="match status" value="1"/>
</dbReference>
<dbReference type="OMA" id="NDCKPSW"/>
<evidence type="ECO:0000313" key="3">
    <source>
        <dbReference type="EnsemblPlants" id="OB07G17540.1"/>
    </source>
</evidence>
<dbReference type="Gene3D" id="3.80.10.10">
    <property type="entry name" value="Ribonuclease Inhibitor"/>
    <property type="match status" value="1"/>
</dbReference>
<proteinExistence type="predicted"/>
<evidence type="ECO:0000259" key="1">
    <source>
        <dbReference type="Pfam" id="PF08387"/>
    </source>
</evidence>
<dbReference type="PANTHER" id="PTHR32141">
    <property type="match status" value="1"/>
</dbReference>
<dbReference type="AlphaFoldDB" id="J3MK22"/>
<feature type="domain" description="F-box/LRR-repeat protein 15/At3g58940/PEG3-like LRR" evidence="2">
    <location>
        <begin position="101"/>
        <end position="311"/>
    </location>
</feature>
<reference evidence="3" key="1">
    <citation type="journal article" date="2013" name="Nat. Commun.">
        <title>Whole-genome sequencing of Oryza brachyantha reveals mechanisms underlying Oryza genome evolution.</title>
        <authorList>
            <person name="Chen J."/>
            <person name="Huang Q."/>
            <person name="Gao D."/>
            <person name="Wang J."/>
            <person name="Lang Y."/>
            <person name="Liu T."/>
            <person name="Li B."/>
            <person name="Bai Z."/>
            <person name="Luis Goicoechea J."/>
            <person name="Liang C."/>
            <person name="Chen C."/>
            <person name="Zhang W."/>
            <person name="Sun S."/>
            <person name="Liao Y."/>
            <person name="Zhang X."/>
            <person name="Yang L."/>
            <person name="Song C."/>
            <person name="Wang M."/>
            <person name="Shi J."/>
            <person name="Liu G."/>
            <person name="Liu J."/>
            <person name="Zhou H."/>
            <person name="Zhou W."/>
            <person name="Yu Q."/>
            <person name="An N."/>
            <person name="Chen Y."/>
            <person name="Cai Q."/>
            <person name="Wang B."/>
            <person name="Liu B."/>
            <person name="Min J."/>
            <person name="Huang Y."/>
            <person name="Wu H."/>
            <person name="Li Z."/>
            <person name="Zhang Y."/>
            <person name="Yin Y."/>
            <person name="Song W."/>
            <person name="Jiang J."/>
            <person name="Jackson S.A."/>
            <person name="Wing R.A."/>
            <person name="Wang J."/>
            <person name="Chen M."/>
        </authorList>
    </citation>
    <scope>NUCLEOTIDE SEQUENCE [LARGE SCALE GENOMIC DNA]</scope>
    <source>
        <strain evidence="3">cv. IRGC 101232</strain>
    </source>
</reference>
<dbReference type="STRING" id="4533.J3MK22"/>
<name>J3MK22_ORYBR</name>
<sequence>MASLLPSGGGGGDESTEIGHLPDCLLTTILSLLPLDVAARTTALSRRWPNLWLSAPLRLRDSDLPSPSPHRSAAISSILASHRGDAVLFHLASTRPSPAELDSWLRVLAARRLRELLLQPPPEPLPLPPSLLACRSLRSADLTNCRLPAAAASFPHLHELTLRYAFASSAALHGLLAGCPALASLSLDRVFGCRSLLVRSRSLRSLTEVGDELQDLLVEDAPLLERLLGHDINWGPSMHVLHAPRLEILGYLGMGIPSLQIGAALFRSMRAVRPAAEFPSVKMLALEMVDPQVKPVVDFLRCFPCLETLYITSHMVVPRSMETLKCDNMDYSIECLNHHLKKVVLAGYEGRRRELQLATFLVSKARVLQVMKFLCANDCKPSWLTSQKRRLCLDSRLSLDAQVLFEVYKKGHARFRKHASNITLVDPFDV</sequence>
<organism evidence="3">
    <name type="scientific">Oryza brachyantha</name>
    <name type="common">malo sina</name>
    <dbReference type="NCBI Taxonomy" id="4533"/>
    <lineage>
        <taxon>Eukaryota</taxon>
        <taxon>Viridiplantae</taxon>
        <taxon>Streptophyta</taxon>
        <taxon>Embryophyta</taxon>
        <taxon>Tracheophyta</taxon>
        <taxon>Spermatophyta</taxon>
        <taxon>Magnoliopsida</taxon>
        <taxon>Liliopsida</taxon>
        <taxon>Poales</taxon>
        <taxon>Poaceae</taxon>
        <taxon>BOP clade</taxon>
        <taxon>Oryzoideae</taxon>
        <taxon>Oryzeae</taxon>
        <taxon>Oryzinae</taxon>
        <taxon>Oryza</taxon>
    </lineage>
</organism>
<evidence type="ECO:0000313" key="4">
    <source>
        <dbReference type="Proteomes" id="UP000006038"/>
    </source>
</evidence>
<reference evidence="3" key="2">
    <citation type="submission" date="2013-04" db="UniProtKB">
        <authorList>
            <consortium name="EnsemblPlants"/>
        </authorList>
    </citation>
    <scope>IDENTIFICATION</scope>
</reference>
<dbReference type="SUPFAM" id="SSF81383">
    <property type="entry name" value="F-box domain"/>
    <property type="match status" value="1"/>
</dbReference>
<dbReference type="InterPro" id="IPR055302">
    <property type="entry name" value="F-box_dom-containing"/>
</dbReference>
<dbReference type="InterPro" id="IPR032675">
    <property type="entry name" value="LRR_dom_sf"/>
</dbReference>
<evidence type="ECO:0000259" key="2">
    <source>
        <dbReference type="Pfam" id="PF24758"/>
    </source>
</evidence>
<accession>J3MK22</accession>
<dbReference type="EnsemblPlants" id="OB07G17540.1">
    <property type="protein sequence ID" value="OB07G17540.1"/>
    <property type="gene ID" value="OB07G17540"/>
</dbReference>
<dbReference type="eggNOG" id="ENOG502SNM4">
    <property type="taxonomic scope" value="Eukaryota"/>
</dbReference>